<comment type="caution">
    <text evidence="3">The sequence shown here is derived from an EMBL/GenBank/DDBJ whole genome shotgun (WGS) entry which is preliminary data.</text>
</comment>
<keyword evidence="2" id="KW-0812">Transmembrane</keyword>
<organism evidence="3 4">
    <name type="scientific">Archangium gephyra</name>
    <dbReference type="NCBI Taxonomy" id="48"/>
    <lineage>
        <taxon>Bacteria</taxon>
        <taxon>Pseudomonadati</taxon>
        <taxon>Myxococcota</taxon>
        <taxon>Myxococcia</taxon>
        <taxon>Myxococcales</taxon>
        <taxon>Cystobacterineae</taxon>
        <taxon>Archangiaceae</taxon>
        <taxon>Archangium</taxon>
    </lineage>
</organism>
<feature type="compositionally biased region" description="Pro residues" evidence="1">
    <location>
        <begin position="33"/>
        <end position="48"/>
    </location>
</feature>
<dbReference type="EMBL" id="QUMU01000001">
    <property type="protein sequence ID" value="REG37177.1"/>
    <property type="molecule type" value="Genomic_DNA"/>
</dbReference>
<feature type="transmembrane region" description="Helical" evidence="2">
    <location>
        <begin position="90"/>
        <end position="112"/>
    </location>
</feature>
<name>A0ABX9KB36_9BACT</name>
<protein>
    <recommendedName>
        <fullName evidence="5">GlsB/YeaQ/YmgE family stress response membrane protein</fullName>
    </recommendedName>
</protein>
<evidence type="ECO:0000313" key="3">
    <source>
        <dbReference type="EMBL" id="REG37177.1"/>
    </source>
</evidence>
<evidence type="ECO:0000256" key="1">
    <source>
        <dbReference type="SAM" id="MobiDB-lite"/>
    </source>
</evidence>
<evidence type="ECO:0000313" key="4">
    <source>
        <dbReference type="Proteomes" id="UP000256345"/>
    </source>
</evidence>
<feature type="compositionally biased region" description="Basic and acidic residues" evidence="1">
    <location>
        <begin position="62"/>
        <end position="75"/>
    </location>
</feature>
<evidence type="ECO:0000256" key="2">
    <source>
        <dbReference type="SAM" id="Phobius"/>
    </source>
</evidence>
<keyword evidence="4" id="KW-1185">Reference proteome</keyword>
<gene>
    <name evidence="3" type="ORF">ATI61_101155</name>
</gene>
<evidence type="ECO:0008006" key="5">
    <source>
        <dbReference type="Google" id="ProtNLM"/>
    </source>
</evidence>
<feature type="region of interest" description="Disordered" evidence="1">
    <location>
        <begin position="27"/>
        <end position="78"/>
    </location>
</feature>
<dbReference type="RefSeq" id="WP_047858488.1">
    <property type="nucleotide sequence ID" value="NZ_CP011509.1"/>
</dbReference>
<keyword evidence="2" id="KW-0472">Membrane</keyword>
<reference evidence="3 4" key="1">
    <citation type="submission" date="2018-08" db="EMBL/GenBank/DDBJ databases">
        <title>Genomic Encyclopedia of Archaeal and Bacterial Type Strains, Phase II (KMG-II): from individual species to whole genera.</title>
        <authorList>
            <person name="Goeker M."/>
        </authorList>
    </citation>
    <scope>NUCLEOTIDE SEQUENCE [LARGE SCALE GENOMIC DNA]</scope>
    <source>
        <strain evidence="3 4">DSM 2261</strain>
    </source>
</reference>
<sequence length="244" mass="24630">MMNALSTPSRLPLLLIFLLVPGVGLAGQEEPATPSPPPSATVEQPPPASSAQPGTQPRAPRRLTEESEYERERSRPSRGVRILAETGAGLLTSAGLGVVGLGVGTGMCVWGLMVQGADATNACLAQIGIGTLVGVGLGFPLGVFWGGQAVGGRGNLLGALGGLAGGALVGFFGGWLIGQHEFDGILLSVPLAMVGSIVGYELTTQSEPGPTAARASPVASVRPRLHPVLGFSPRGALVGLRGSF</sequence>
<feature type="transmembrane region" description="Helical" evidence="2">
    <location>
        <begin position="157"/>
        <end position="177"/>
    </location>
</feature>
<keyword evidence="2" id="KW-1133">Transmembrane helix</keyword>
<proteinExistence type="predicted"/>
<accession>A0ABX9KB36</accession>
<feature type="transmembrane region" description="Helical" evidence="2">
    <location>
        <begin position="124"/>
        <end position="145"/>
    </location>
</feature>
<dbReference type="Proteomes" id="UP000256345">
    <property type="component" value="Unassembled WGS sequence"/>
</dbReference>